<protein>
    <submittedName>
        <fullName evidence="3">Uncharacterized protein</fullName>
    </submittedName>
</protein>
<keyword evidence="2" id="KW-0812">Transmembrane</keyword>
<evidence type="ECO:0000256" key="1">
    <source>
        <dbReference type="SAM" id="MobiDB-lite"/>
    </source>
</evidence>
<feature type="region of interest" description="Disordered" evidence="1">
    <location>
        <begin position="1"/>
        <end position="95"/>
    </location>
</feature>
<accession>A0A9P4XLK5</accession>
<evidence type="ECO:0000313" key="3">
    <source>
        <dbReference type="EMBL" id="KAF3074845.1"/>
    </source>
</evidence>
<keyword evidence="4" id="KW-1185">Reference proteome</keyword>
<comment type="caution">
    <text evidence="3">The sequence shown here is derived from an EMBL/GenBank/DDBJ whole genome shotgun (WGS) entry which is preliminary data.</text>
</comment>
<dbReference type="EMBL" id="QLNT01000004">
    <property type="protein sequence ID" value="KAF3074845.1"/>
    <property type="molecule type" value="Genomic_DNA"/>
</dbReference>
<sequence>MHDARMEKGAPLTVQPAAMSTQNLPESPSAAAAPARPVRHVLQRSATEVMGDKLQARKRLDDDETPTLPQIQTQAHRMRRSVDVPRSGPVTPIISPIHSRRASLLISKDGDDKLDFTRLGREERDRDNKDKEKEKEKVKEKLQKNKENGEEKASSSTDDLRQSLTELSNFSTETTRQLDQTHYALLEKTSSLQVMVKALKDLAQASCDLQEGFDMAARELETDVTEQLRGIGHFESQQSTIETLQSRIHLGRQTADKLAQRVDVVRKQIEGWERADRAWQEKTRKRLRLIWAALSVLVCIVGLLFMAFSYNSRGAVAQADSGARGAWRNTTPEFKGQHQSVEQVLAANNHDDKPETTSTWETPLADEPLRIFDEL</sequence>
<evidence type="ECO:0000256" key="2">
    <source>
        <dbReference type="SAM" id="Phobius"/>
    </source>
</evidence>
<keyword evidence="2" id="KW-1133">Transmembrane helix</keyword>
<evidence type="ECO:0000313" key="4">
    <source>
        <dbReference type="Proteomes" id="UP000801864"/>
    </source>
</evidence>
<name>A0A9P4XLK5_9HYPO</name>
<organism evidence="3 4">
    <name type="scientific">Trichoderma lentiforme</name>
    <dbReference type="NCBI Taxonomy" id="1567552"/>
    <lineage>
        <taxon>Eukaryota</taxon>
        <taxon>Fungi</taxon>
        <taxon>Dikarya</taxon>
        <taxon>Ascomycota</taxon>
        <taxon>Pezizomycotina</taxon>
        <taxon>Sordariomycetes</taxon>
        <taxon>Hypocreomycetidae</taxon>
        <taxon>Hypocreales</taxon>
        <taxon>Hypocreaceae</taxon>
        <taxon>Trichoderma</taxon>
    </lineage>
</organism>
<gene>
    <name evidence="3" type="ORF">CFAM422_002907</name>
</gene>
<dbReference type="AlphaFoldDB" id="A0A9P4XLK5"/>
<dbReference type="Proteomes" id="UP000801864">
    <property type="component" value="Unassembled WGS sequence"/>
</dbReference>
<feature type="compositionally biased region" description="Basic and acidic residues" evidence="1">
    <location>
        <begin position="50"/>
        <end position="61"/>
    </location>
</feature>
<keyword evidence="2" id="KW-0472">Membrane</keyword>
<feature type="region of interest" description="Disordered" evidence="1">
    <location>
        <begin position="117"/>
        <end position="161"/>
    </location>
</feature>
<feature type="transmembrane region" description="Helical" evidence="2">
    <location>
        <begin position="289"/>
        <end position="310"/>
    </location>
</feature>
<proteinExistence type="predicted"/>
<reference evidence="3 4" key="1">
    <citation type="submission" date="2018-06" db="EMBL/GenBank/DDBJ databases">
        <title>Genome analysis of cellulolytic fungus Trichoderma lentiforme CFAM-422.</title>
        <authorList>
            <person name="Steindorff A.S."/>
            <person name="Formighieri E.F."/>
            <person name="Midorikawa G.E.O."/>
            <person name="Tamietti M.S."/>
            <person name="Ramos E.Z."/>
            <person name="Silva A.S."/>
            <person name="Bon E.P.S."/>
            <person name="Mendes T.D."/>
            <person name="Damaso M.C.T."/>
            <person name="Favaro L.C.L."/>
        </authorList>
    </citation>
    <scope>NUCLEOTIDE SEQUENCE [LARGE SCALE GENOMIC DNA]</scope>
    <source>
        <strain evidence="3 4">CFAM-422</strain>
    </source>
</reference>